<dbReference type="Gene3D" id="2.130.10.10">
    <property type="entry name" value="YVTN repeat-like/Quinoprotein amine dehydrogenase"/>
    <property type="match status" value="6"/>
</dbReference>
<evidence type="ECO:0000256" key="3">
    <source>
        <dbReference type="ARBA" id="ARBA00022837"/>
    </source>
</evidence>
<dbReference type="EMBL" id="CAIX01000104">
    <property type="protein sequence ID" value="CCI45671.1"/>
    <property type="molecule type" value="Genomic_DNA"/>
</dbReference>
<dbReference type="SUPFAM" id="SSF50998">
    <property type="entry name" value="Quinoprotein alcohol dehydrogenase-like"/>
    <property type="match status" value="1"/>
</dbReference>
<keyword evidence="1" id="KW-0853">WD repeat</keyword>
<dbReference type="OrthoDB" id="47802at2759"/>
<dbReference type="Pfam" id="PF00400">
    <property type="entry name" value="WD40"/>
    <property type="match status" value="2"/>
</dbReference>
<proteinExistence type="predicted"/>
<dbReference type="InterPro" id="IPR011047">
    <property type="entry name" value="Quinoprotein_ADH-like_sf"/>
</dbReference>
<dbReference type="SMART" id="SM00054">
    <property type="entry name" value="EFh"/>
    <property type="match status" value="3"/>
</dbReference>
<dbReference type="PROSITE" id="PS50222">
    <property type="entry name" value="EF_HAND_2"/>
    <property type="match status" value="2"/>
</dbReference>
<dbReference type="PROSITE" id="PS00018">
    <property type="entry name" value="EF_HAND_1"/>
    <property type="match status" value="3"/>
</dbReference>
<evidence type="ECO:0000256" key="2">
    <source>
        <dbReference type="ARBA" id="ARBA00022737"/>
    </source>
</evidence>
<dbReference type="InterPro" id="IPR036322">
    <property type="entry name" value="WD40_repeat_dom_sf"/>
</dbReference>
<protein>
    <recommendedName>
        <fullName evidence="4">EF-hand domain-containing protein</fullName>
    </recommendedName>
</protein>
<sequence>MPGFAITKTQFRYLLLTKGSEKVTSDEVFEFLDRNHDDRIDGLEFIAALTCVNRASFEEKAHFAFSFFDFNRNGSLTLAEVVLLLSSVSSGIQSFVNMNNSAPEPLSPIQLANDAFAYFDRDQNKMLQPEEFILWARAHRSLMLSIERLSMVGEISIDSSQKDFSKTEDTDSDIEHEIYESSGGVDMHLPEVYDSKFHPFMPCASQQREKCTNPSPNVNLELDWIYGTNGKACREWCCFVLGGDVAYFISKYAIIYSPRTHTQRYYCGHRQDITCLRTNSSMEIIVTGDGALSGSHSPLISQIHVWDVATLQRLAIFRNGSLGRHVSLLSFCANYTTGNEGYQHGGHTIRAMNASHSARMDPVAKSVDNLVLAIGSGISSFLMLWDWKNQRILSSGRAGPVAKRVLACALSQDGFEAVTCGEQFVMFHELNANGRLNSYRPSNSSELHICVSVAYISPRNVVVGNCTGNLFHFHQSQLIKVVEAHSIRLSINICVVPYGSTILCTGGKDGHIKSWNAGLENVDDIDFHSILSTMDERVHRDDCRISSLSYDVARKQFLIGTRRGNMYLVEERESGISEAKTGSRLSLRQLVISHGSLRHVAAAWNASHFASCGGSEVYLWSLRQKVCKKKTRLVSPPSVLSFSSSGDILSIGGTDGTLALLSISEWRVRKKIKCCPELLAIRFSPRDESISVGGANGIIFVYAFSPKAFSLKKYTLLQPSEFPLMPVCAFDYSRDGRILRSLHGNTMSTACFCFWDLHRHRGSQLSASKNTDWTTHSVWVGNDRDKPYQKSSSTNVLSASCVNKHQTLSVHLDSLRGSLILSCFRKEIDITVPRQSMTKRIQSAHLRAKKSSDSVGIQGFVSFALIDRLLLSSGIADSTICQWKVISEPIDEQAAEDFEDSIPYNSELDCNEEVSQQQKRLSPFVAEVNNNFQDTPDVNIALTGAIGRTNFGNQSLACVDDLVISSTGTIVRVSSMFEQSKQHERYLFTPEAHHKTITNITVHPGGRYFATASRYDCRITIWDLQAFQSHLEIAPLKFRSSPKILSLRFDDNDGRIIAIVWKESDRSYHLGLYEWSIERCIVDTCIGQQAVHFLAACSFHSSYMKESSGSVSFVTGGFKHIKFWLLDRASEQLRCQNGIFGRYAIRNTALCALSMPPFLLTGMSDGSIVAWDRGVAACSYSQLDEICDKADGDMKHNVVSLHYCASLDIVISILRNGDINVWKCQVPCSDNRNTSQVWFHHFLAHLKTMNLFAISNPSPFDPFIMRSMNDTQLDQINASCNSEAQNGLLISLTSGQVIFIKHQLFLTAADQIESKKDAMLVWTESSRHDYEICFALHPKEEWIAVSGSPGIISIRSLDSINYTMRKSVISMIVDIKCLAWSMSGDVIAASMANGFVVFIDSITLKVLSSICVGDKLSTVDADLEQCPPRLVKWCQCLRFSPSDQFLALACRDYRLYLYSRTTSSSPVESTMHSNNHPMFELMFAFSGHKSRIVALDFTSNSSWLMSSSDSFAGEYLCWNILEPSRSFGNKSLLLSLQNTLHQEIKPNEFQTWSNTFTGPAEGFRGKQWQVSSLARSHACQYTDNIPDNDDAIGKNDENCPLKVFAVGRTDGKVLLTSFPFDRELSESAQPKFAENVYSCDAVITHVEFHASNNFLVTMGVDCQNRHTIIAWRTDLQPEAALFKHLPNMKKEEPAIAKENLFSTNDAEVLRLRSISRIFHSKKMNHFDLQTKIDSAVPCRYVWSLEFVYGSSVLGKTDVFYGSDPFTLIYASASIGVIHDTRVRSQSFMQLHGSHAITAMAMHPSGNIVASGDIVNQSDRNAYPLLVLWDSRTGCEIVTSSILPDQYPGIQLARFSSQGDRLATIGLDPDHTMVIYEVANLPEHVRSGKENSYDFREVMRNESCITHPLLRHISTVKTSKQTICGLNFAHDNRLLTCGKNHLLFHQQRRERNGIIRIASIGANLNSHPSCKADITVYAAVYFTTLTQGSSSSVIISAQSDGSLYVWRSTECMDVRLRAHDGSIRAVCVTKERKQHNRIRNLLYTLGDDHVLNVWNERLEKIGAVQIDTYTAAFNYHDIINTKANNPKDHALMLHKHSKFKSICASNDRVLISTNQGEIFEILDLCLDSNDQKQRERTNGRVIFHVRGHFENLMSSGREAGTFRGIASHPNKLRFASTSEDGNIQVWDAPSHSLLFHHSLYSDYASKSPQVLVYSPDGKYILVGCTEGELLLFDEQLRQMKHEKIAGRKPISTMQYSDSGDLLAVGNTEGVIYLFDGITYSTRGQLYHSACILTHLHFTDTNQGLLLRSLSNVSNVFFEWNMATRELIRSFRCNAYEFLSLQEPKHPALPEIDIGNSIVSLCYNKERQLLAMCLEDCSVHLLGLNHYRDTLIGHYSDVTGIIFLTNIID</sequence>
<dbReference type="InterPro" id="IPR050630">
    <property type="entry name" value="WD_repeat_EMAP"/>
</dbReference>
<dbReference type="SUPFAM" id="SSF101898">
    <property type="entry name" value="NHL repeat"/>
    <property type="match status" value="1"/>
</dbReference>
<keyword evidence="2" id="KW-0677">Repeat</keyword>
<dbReference type="SMART" id="SM00320">
    <property type="entry name" value="WD40"/>
    <property type="match status" value="18"/>
</dbReference>
<reference evidence="5 6" key="1">
    <citation type="submission" date="2012-05" db="EMBL/GenBank/DDBJ databases">
        <title>Recombination and specialization in a pathogen metapopulation.</title>
        <authorList>
            <person name="Gardiner A."/>
            <person name="Kemen E."/>
            <person name="Schultz-Larsen T."/>
            <person name="MacLean D."/>
            <person name="Van Oosterhout C."/>
            <person name="Jones J.D.G."/>
        </authorList>
    </citation>
    <scope>NUCLEOTIDE SEQUENCE [LARGE SCALE GENOMIC DNA]</scope>
    <source>
        <strain evidence="5 6">Ac Nc2</strain>
    </source>
</reference>
<dbReference type="STRING" id="65357.A0A024GFL1"/>
<evidence type="ECO:0000313" key="6">
    <source>
        <dbReference type="Proteomes" id="UP000053237"/>
    </source>
</evidence>
<dbReference type="Gene3D" id="1.10.238.10">
    <property type="entry name" value="EF-hand"/>
    <property type="match status" value="1"/>
</dbReference>
<dbReference type="InterPro" id="IPR001680">
    <property type="entry name" value="WD40_rpt"/>
</dbReference>
<comment type="caution">
    <text evidence="5">The sequence shown here is derived from an EMBL/GenBank/DDBJ whole genome shotgun (WGS) entry which is preliminary data.</text>
</comment>
<dbReference type="InterPro" id="IPR002048">
    <property type="entry name" value="EF_hand_dom"/>
</dbReference>
<dbReference type="InParanoid" id="A0A024GFL1"/>
<organism evidence="5 6">
    <name type="scientific">Albugo candida</name>
    <dbReference type="NCBI Taxonomy" id="65357"/>
    <lineage>
        <taxon>Eukaryota</taxon>
        <taxon>Sar</taxon>
        <taxon>Stramenopiles</taxon>
        <taxon>Oomycota</taxon>
        <taxon>Peronosporomycetes</taxon>
        <taxon>Albuginales</taxon>
        <taxon>Albuginaceae</taxon>
        <taxon>Albugo</taxon>
    </lineage>
</organism>
<dbReference type="InterPro" id="IPR015943">
    <property type="entry name" value="WD40/YVTN_repeat-like_dom_sf"/>
</dbReference>
<dbReference type="PRINTS" id="PR00450">
    <property type="entry name" value="RECOVERIN"/>
</dbReference>
<evidence type="ECO:0000259" key="4">
    <source>
        <dbReference type="PROSITE" id="PS50222"/>
    </source>
</evidence>
<accession>A0A024GFL1</accession>
<dbReference type="GO" id="GO:0005509">
    <property type="term" value="F:calcium ion binding"/>
    <property type="evidence" value="ECO:0007669"/>
    <property type="project" value="InterPro"/>
</dbReference>
<dbReference type="GO" id="GO:0008017">
    <property type="term" value="F:microtubule binding"/>
    <property type="evidence" value="ECO:0007669"/>
    <property type="project" value="TreeGrafter"/>
</dbReference>
<dbReference type="PANTHER" id="PTHR13720:SF33">
    <property type="entry name" value="HELP DOMAIN-CONTAINING PROTEIN"/>
    <property type="match status" value="1"/>
</dbReference>
<gene>
    <name evidence="5" type="ORF">BN9_065680</name>
</gene>
<feature type="domain" description="EF-hand" evidence="4">
    <location>
        <begin position="20"/>
        <end position="55"/>
    </location>
</feature>
<dbReference type="InterPro" id="IPR011992">
    <property type="entry name" value="EF-hand-dom_pair"/>
</dbReference>
<dbReference type="InterPro" id="IPR055442">
    <property type="entry name" value="Beta-prop_EML-like_2nd"/>
</dbReference>
<dbReference type="SUPFAM" id="SSF47473">
    <property type="entry name" value="EF-hand"/>
    <property type="match status" value="1"/>
</dbReference>
<dbReference type="InterPro" id="IPR018247">
    <property type="entry name" value="EF_Hand_1_Ca_BS"/>
</dbReference>
<feature type="domain" description="EF-hand" evidence="4">
    <location>
        <begin position="56"/>
        <end position="91"/>
    </location>
</feature>
<dbReference type="SUPFAM" id="SSF50978">
    <property type="entry name" value="WD40 repeat-like"/>
    <property type="match status" value="4"/>
</dbReference>
<dbReference type="CDD" id="cd00051">
    <property type="entry name" value="EFh"/>
    <property type="match status" value="1"/>
</dbReference>
<keyword evidence="6" id="KW-1185">Reference proteome</keyword>
<dbReference type="Pfam" id="PF23414">
    <property type="entry name" value="Beta-prop_EML_2"/>
    <property type="match status" value="1"/>
</dbReference>
<name>A0A024GFL1_9STRA</name>
<dbReference type="PANTHER" id="PTHR13720">
    <property type="entry name" value="WD-40 REPEAT PROTEIN"/>
    <property type="match status" value="1"/>
</dbReference>
<evidence type="ECO:0000313" key="5">
    <source>
        <dbReference type="EMBL" id="CCI45671.1"/>
    </source>
</evidence>
<dbReference type="Proteomes" id="UP000053237">
    <property type="component" value="Unassembled WGS sequence"/>
</dbReference>
<evidence type="ECO:0000256" key="1">
    <source>
        <dbReference type="ARBA" id="ARBA00022574"/>
    </source>
</evidence>
<keyword evidence="3" id="KW-0106">Calcium</keyword>